<keyword evidence="4 5" id="KW-0472">Membrane</keyword>
<dbReference type="InterPro" id="IPR013525">
    <property type="entry name" value="ABC2_TM"/>
</dbReference>
<feature type="transmembrane region" description="Helical" evidence="5">
    <location>
        <begin position="21"/>
        <end position="42"/>
    </location>
</feature>
<organism evidence="7 8">
    <name type="scientific">Dinghuibacter silviterrae</name>
    <dbReference type="NCBI Taxonomy" id="1539049"/>
    <lineage>
        <taxon>Bacteria</taxon>
        <taxon>Pseudomonadati</taxon>
        <taxon>Bacteroidota</taxon>
        <taxon>Chitinophagia</taxon>
        <taxon>Chitinophagales</taxon>
        <taxon>Chitinophagaceae</taxon>
        <taxon>Dinghuibacter</taxon>
    </lineage>
</organism>
<dbReference type="Proteomes" id="UP000294498">
    <property type="component" value="Unassembled WGS sequence"/>
</dbReference>
<evidence type="ECO:0000256" key="5">
    <source>
        <dbReference type="RuleBase" id="RU361157"/>
    </source>
</evidence>
<feature type="domain" description="ABC transmembrane type-2" evidence="6">
    <location>
        <begin position="110"/>
        <end position="352"/>
    </location>
</feature>
<comment type="caution">
    <text evidence="7">The sequence shown here is derived from an EMBL/GenBank/DDBJ whole genome shotgun (WGS) entry which is preliminary data.</text>
</comment>
<dbReference type="RefSeq" id="WP_133995993.1">
    <property type="nucleotide sequence ID" value="NZ_SODV01000002.1"/>
</dbReference>
<feature type="transmembrane region" description="Helical" evidence="5">
    <location>
        <begin position="242"/>
        <end position="261"/>
    </location>
</feature>
<dbReference type="EMBL" id="SODV01000002">
    <property type="protein sequence ID" value="TDW96060.1"/>
    <property type="molecule type" value="Genomic_DNA"/>
</dbReference>
<dbReference type="InterPro" id="IPR052902">
    <property type="entry name" value="ABC-2_transporter"/>
</dbReference>
<evidence type="ECO:0000256" key="1">
    <source>
        <dbReference type="ARBA" id="ARBA00004141"/>
    </source>
</evidence>
<dbReference type="AlphaFoldDB" id="A0A4R8DGG9"/>
<dbReference type="InterPro" id="IPR047817">
    <property type="entry name" value="ABC2_TM_bact-type"/>
</dbReference>
<name>A0A4R8DGG9_9BACT</name>
<feature type="transmembrane region" description="Helical" evidence="5">
    <location>
        <begin position="163"/>
        <end position="182"/>
    </location>
</feature>
<feature type="transmembrane region" description="Helical" evidence="5">
    <location>
        <begin position="327"/>
        <end position="346"/>
    </location>
</feature>
<dbReference type="GO" id="GO:0005886">
    <property type="term" value="C:plasma membrane"/>
    <property type="evidence" value="ECO:0007669"/>
    <property type="project" value="UniProtKB-SubCell"/>
</dbReference>
<dbReference type="PROSITE" id="PS51012">
    <property type="entry name" value="ABC_TM2"/>
    <property type="match status" value="1"/>
</dbReference>
<keyword evidence="8" id="KW-1185">Reference proteome</keyword>
<keyword evidence="2 5" id="KW-0812">Transmembrane</keyword>
<dbReference type="GO" id="GO:0140359">
    <property type="term" value="F:ABC-type transporter activity"/>
    <property type="evidence" value="ECO:0007669"/>
    <property type="project" value="InterPro"/>
</dbReference>
<feature type="transmembrane region" description="Helical" evidence="5">
    <location>
        <begin position="207"/>
        <end position="230"/>
    </location>
</feature>
<dbReference type="Pfam" id="PF01061">
    <property type="entry name" value="ABC2_membrane"/>
    <property type="match status" value="1"/>
</dbReference>
<evidence type="ECO:0000256" key="4">
    <source>
        <dbReference type="ARBA" id="ARBA00023136"/>
    </source>
</evidence>
<keyword evidence="5" id="KW-0813">Transport</keyword>
<reference evidence="7 8" key="1">
    <citation type="submission" date="2019-03" db="EMBL/GenBank/DDBJ databases">
        <title>Genomic Encyclopedia of Type Strains, Phase IV (KMG-IV): sequencing the most valuable type-strain genomes for metagenomic binning, comparative biology and taxonomic classification.</title>
        <authorList>
            <person name="Goeker M."/>
        </authorList>
    </citation>
    <scope>NUCLEOTIDE SEQUENCE [LARGE SCALE GENOMIC DNA]</scope>
    <source>
        <strain evidence="7 8">DSM 100059</strain>
    </source>
</reference>
<gene>
    <name evidence="7" type="ORF">EDB95_3882</name>
</gene>
<accession>A0A4R8DGG9</accession>
<protein>
    <recommendedName>
        <fullName evidence="5">Transport permease protein</fullName>
    </recommendedName>
</protein>
<dbReference type="PANTHER" id="PTHR43027:SF1">
    <property type="entry name" value="DOXORUBICIN RESISTANCE ABC TRANSPORTER PERMEASE PROTEIN DRRC-RELATED"/>
    <property type="match status" value="1"/>
</dbReference>
<feature type="transmembrane region" description="Helical" evidence="5">
    <location>
        <begin position="273"/>
        <end position="291"/>
    </location>
</feature>
<keyword evidence="3 5" id="KW-1133">Transmembrane helix</keyword>
<evidence type="ECO:0000259" key="6">
    <source>
        <dbReference type="PROSITE" id="PS51012"/>
    </source>
</evidence>
<comment type="similarity">
    <text evidence="5">Belongs to the ABC-2 integral membrane protein family.</text>
</comment>
<evidence type="ECO:0000256" key="3">
    <source>
        <dbReference type="ARBA" id="ARBA00022989"/>
    </source>
</evidence>
<dbReference type="PANTHER" id="PTHR43027">
    <property type="entry name" value="DOXORUBICIN RESISTANCE ABC TRANSPORTER PERMEASE PROTEIN DRRC-RELATED"/>
    <property type="match status" value="1"/>
</dbReference>
<evidence type="ECO:0000256" key="2">
    <source>
        <dbReference type="ARBA" id="ARBA00022692"/>
    </source>
</evidence>
<sequence>MNRFPALTLARYSLLATLRSPTSVVFSLLFPVIFIVVFGSMVDQTPTFKVAVAPDCDTNNVVFKAIEAIPSITLVRDLTSAGQAEALRKGRISAVLHVTGSAPYDIRLDVTQTPDYLDMLLHEAIRGIDARAFPQNPSVARLEVTLVAGRTYRQIDFILPGQLGFSLLMAGVFGSSFLLFNLRQSLVLKRMRATPVRRRTIIAGEMLSRLFFHIIGFILMVALGYFAFHFTLVNGMATFGEMLLYSLFGLGIFMGIGFIISGTLQNESSISPVANTVVLPQILLCGLFFPIESYPHWLRGFCDILPLTFFVDGLRKIAFEGTHIWQMPAQVGGLILWTIAIGAWSIKAFKWE</sequence>
<comment type="subcellular location">
    <subcellularLocation>
        <location evidence="5">Cell membrane</location>
        <topology evidence="5">Multi-pass membrane protein</topology>
    </subcellularLocation>
    <subcellularLocation>
        <location evidence="1">Membrane</location>
        <topology evidence="1">Multi-pass membrane protein</topology>
    </subcellularLocation>
</comment>
<evidence type="ECO:0000313" key="8">
    <source>
        <dbReference type="Proteomes" id="UP000294498"/>
    </source>
</evidence>
<evidence type="ECO:0000313" key="7">
    <source>
        <dbReference type="EMBL" id="TDW96060.1"/>
    </source>
</evidence>
<dbReference type="OrthoDB" id="9778589at2"/>
<proteinExistence type="inferred from homology"/>
<keyword evidence="5" id="KW-1003">Cell membrane</keyword>